<evidence type="ECO:0000256" key="7">
    <source>
        <dbReference type="PIRSR" id="PIRSR004846-1"/>
    </source>
</evidence>
<keyword evidence="2 7" id="KW-0500">Molybdenum</keyword>
<protein>
    <submittedName>
        <fullName evidence="9">Molybdate ABC transporter substrate-binding protein</fullName>
    </submittedName>
</protein>
<keyword evidence="10" id="KW-1185">Reference proteome</keyword>
<dbReference type="FunFam" id="3.40.190.10:FF:000035">
    <property type="entry name" value="Molybdate ABC transporter substrate-binding protein"/>
    <property type="match status" value="1"/>
</dbReference>
<feature type="binding site" evidence="7">
    <location>
        <position position="168"/>
    </location>
    <ligand>
        <name>molybdate</name>
        <dbReference type="ChEBI" id="CHEBI:36264"/>
    </ligand>
</feature>
<dbReference type="AlphaFoldDB" id="A0A6I4L0I9"/>
<dbReference type="InterPro" id="IPR005950">
    <property type="entry name" value="ModA"/>
</dbReference>
<reference evidence="9 10" key="1">
    <citation type="submission" date="2019-11" db="EMBL/GenBank/DDBJ databases">
        <title>Pseudomonas flavidum sp. nov., isolated from Baiyang Lake.</title>
        <authorList>
            <person name="Zhao Y."/>
        </authorList>
    </citation>
    <scope>NUCLEOTIDE SEQUENCE [LARGE SCALE GENOMIC DNA]</scope>
    <source>
        <strain evidence="10">R-22-3 w-18</strain>
    </source>
</reference>
<comment type="similarity">
    <text evidence="1">Belongs to the bacterial solute-binding protein ModA family.</text>
</comment>
<dbReference type="PANTHER" id="PTHR30632:SF14">
    <property type="entry name" value="TUNGSTATE_MOLYBDATE_CHROMATE-BINDING PROTEIN MODA"/>
    <property type="match status" value="1"/>
</dbReference>
<evidence type="ECO:0000256" key="2">
    <source>
        <dbReference type="ARBA" id="ARBA00022505"/>
    </source>
</evidence>
<evidence type="ECO:0000256" key="6">
    <source>
        <dbReference type="ARBA" id="ARBA00062515"/>
    </source>
</evidence>
<accession>A0A6I4L0I9</accession>
<evidence type="ECO:0000256" key="4">
    <source>
        <dbReference type="ARBA" id="ARBA00022729"/>
    </source>
</evidence>
<gene>
    <name evidence="9" type="primary">modA</name>
    <name evidence="9" type="ORF">GJV18_14875</name>
</gene>
<dbReference type="EMBL" id="WKJZ01000002">
    <property type="protein sequence ID" value="MVW76602.1"/>
    <property type="molecule type" value="Genomic_DNA"/>
</dbReference>
<dbReference type="Proteomes" id="UP000429555">
    <property type="component" value="Unassembled WGS sequence"/>
</dbReference>
<dbReference type="PANTHER" id="PTHR30632">
    <property type="entry name" value="MOLYBDATE-BINDING PERIPLASMIC PROTEIN"/>
    <property type="match status" value="1"/>
</dbReference>
<feature type="chain" id="PRO_5026218120" evidence="8">
    <location>
        <begin position="24"/>
        <end position="255"/>
    </location>
</feature>
<keyword evidence="5" id="KW-0826">Tungsten</keyword>
<dbReference type="PIRSF" id="PIRSF004846">
    <property type="entry name" value="ModA"/>
    <property type="match status" value="1"/>
</dbReference>
<comment type="caution">
    <text evidence="9">The sequence shown here is derived from an EMBL/GenBank/DDBJ whole genome shotgun (WGS) entry which is preliminary data.</text>
</comment>
<keyword evidence="4 8" id="KW-0732">Signal</keyword>
<sequence>MPRSVFNAISLCLGLALSLSSRAGEVQVAVAANFTAPMQALAKQFEQAAGHRVVASFGATGQLYAQVRHGAPFELFFSADASTPQKLEQEGLAVAGSRFTYAIGSLVLWSAREGYLDGTDAVLRAGRFRHLAIADPQTAPYGQAAVQTLQQLGLSDALQGKLVVGQSIGKALHFVSTGNAELGFVALSQVYRDGQLSSGSAWRVPAELHDPIRQDALMLKRGRDNPVAAALVEYLQGAQAAAIIQSYGYQLATGH</sequence>
<dbReference type="InterPro" id="IPR050682">
    <property type="entry name" value="ModA/WtpA"/>
</dbReference>
<dbReference type="NCBIfam" id="TIGR01256">
    <property type="entry name" value="modA"/>
    <property type="match status" value="1"/>
</dbReference>
<dbReference type="InterPro" id="IPR044084">
    <property type="entry name" value="AvModA-like_subst-bd"/>
</dbReference>
<dbReference type="GO" id="GO:0030973">
    <property type="term" value="F:molybdate ion binding"/>
    <property type="evidence" value="ECO:0007669"/>
    <property type="project" value="InterPro"/>
</dbReference>
<name>A0A6I4L0I9_9PSED</name>
<proteinExistence type="inferred from homology"/>
<feature type="binding site" evidence="7">
    <location>
        <position position="60"/>
    </location>
    <ligand>
        <name>molybdate</name>
        <dbReference type="ChEBI" id="CHEBI:36264"/>
    </ligand>
</feature>
<keyword evidence="3 7" id="KW-0479">Metal-binding</keyword>
<comment type="subunit">
    <text evidence="6">The complex is composed of two ATP-binding proteins (ModC), two transmembrane proteins (ModB) and a solute-binding protein (ModA).</text>
</comment>
<dbReference type="GO" id="GO:1901359">
    <property type="term" value="F:tungstate binding"/>
    <property type="evidence" value="ECO:0007669"/>
    <property type="project" value="UniProtKB-ARBA"/>
</dbReference>
<dbReference type="Gene3D" id="3.40.190.10">
    <property type="entry name" value="Periplasmic binding protein-like II"/>
    <property type="match status" value="2"/>
</dbReference>
<evidence type="ECO:0000313" key="10">
    <source>
        <dbReference type="Proteomes" id="UP000429555"/>
    </source>
</evidence>
<evidence type="ECO:0000256" key="5">
    <source>
        <dbReference type="ARBA" id="ARBA00023245"/>
    </source>
</evidence>
<dbReference type="Pfam" id="PF13531">
    <property type="entry name" value="SBP_bac_11"/>
    <property type="match status" value="1"/>
</dbReference>
<feature type="signal peptide" evidence="8">
    <location>
        <begin position="1"/>
        <end position="23"/>
    </location>
</feature>
<dbReference type="SUPFAM" id="SSF53850">
    <property type="entry name" value="Periplasmic binding protein-like II"/>
    <property type="match status" value="1"/>
</dbReference>
<dbReference type="RefSeq" id="WP_160346948.1">
    <property type="nucleotide sequence ID" value="NZ_WKJZ01000002.1"/>
</dbReference>
<dbReference type="GO" id="GO:0015689">
    <property type="term" value="P:molybdate ion transport"/>
    <property type="evidence" value="ECO:0007669"/>
    <property type="project" value="InterPro"/>
</dbReference>
<evidence type="ECO:0000256" key="1">
    <source>
        <dbReference type="ARBA" id="ARBA00009175"/>
    </source>
</evidence>
<dbReference type="GO" id="GO:0046872">
    <property type="term" value="F:metal ion binding"/>
    <property type="evidence" value="ECO:0007669"/>
    <property type="project" value="UniProtKB-KW"/>
</dbReference>
<organism evidence="9 10">
    <name type="scientific">Pseudomonas xionganensis</name>
    <dbReference type="NCBI Taxonomy" id="2654845"/>
    <lineage>
        <taxon>Bacteria</taxon>
        <taxon>Pseudomonadati</taxon>
        <taxon>Pseudomonadota</taxon>
        <taxon>Gammaproteobacteria</taxon>
        <taxon>Pseudomonadales</taxon>
        <taxon>Pseudomonadaceae</taxon>
        <taxon>Pseudomonas</taxon>
    </lineage>
</organism>
<evidence type="ECO:0000256" key="8">
    <source>
        <dbReference type="SAM" id="SignalP"/>
    </source>
</evidence>
<evidence type="ECO:0000313" key="9">
    <source>
        <dbReference type="EMBL" id="MVW76602.1"/>
    </source>
</evidence>
<evidence type="ECO:0000256" key="3">
    <source>
        <dbReference type="ARBA" id="ARBA00022723"/>
    </source>
</evidence>
<dbReference type="CDD" id="cd13539">
    <property type="entry name" value="PBP2_AvModA"/>
    <property type="match status" value="1"/>
</dbReference>